<dbReference type="EMBL" id="CAEZYW010000226">
    <property type="protein sequence ID" value="CAB4752071.1"/>
    <property type="molecule type" value="Genomic_DNA"/>
</dbReference>
<evidence type="ECO:0000256" key="1">
    <source>
        <dbReference type="SAM" id="MobiDB-lite"/>
    </source>
</evidence>
<evidence type="ECO:0000313" key="2">
    <source>
        <dbReference type="EMBL" id="CAB4752071.1"/>
    </source>
</evidence>
<sequence>MPKQREGPEAAVLLPDNRREDHVAAKLDPAFGDGPHGSPPCDESGLHVAGTSADDDVDAIALLEARGERITGPGIEISGRNDIGVAVDEERLAATGAREGCGDADGV</sequence>
<proteinExistence type="predicted"/>
<name>A0A6J6TWT1_9ZZZZ</name>
<feature type="region of interest" description="Disordered" evidence="1">
    <location>
        <begin position="27"/>
        <end position="50"/>
    </location>
</feature>
<accession>A0A6J6TWT1</accession>
<organism evidence="2">
    <name type="scientific">freshwater metagenome</name>
    <dbReference type="NCBI Taxonomy" id="449393"/>
    <lineage>
        <taxon>unclassified sequences</taxon>
        <taxon>metagenomes</taxon>
        <taxon>ecological metagenomes</taxon>
    </lineage>
</organism>
<reference evidence="2" key="1">
    <citation type="submission" date="2020-05" db="EMBL/GenBank/DDBJ databases">
        <authorList>
            <person name="Chiriac C."/>
            <person name="Salcher M."/>
            <person name="Ghai R."/>
            <person name="Kavagutti S V."/>
        </authorList>
    </citation>
    <scope>NUCLEOTIDE SEQUENCE</scope>
</reference>
<dbReference type="AlphaFoldDB" id="A0A6J6TWT1"/>
<protein>
    <submittedName>
        <fullName evidence="2">Unannotated protein</fullName>
    </submittedName>
</protein>
<gene>
    <name evidence="2" type="ORF">UFOPK2786_01344</name>
</gene>